<evidence type="ECO:0000256" key="5">
    <source>
        <dbReference type="ARBA" id="ARBA00022989"/>
    </source>
</evidence>
<feature type="transmembrane region" description="Helical" evidence="7">
    <location>
        <begin position="7"/>
        <end position="28"/>
    </location>
</feature>
<keyword evidence="9" id="KW-1185">Reference proteome</keyword>
<reference evidence="8 9" key="1">
    <citation type="submission" date="2021-11" db="EMBL/GenBank/DDBJ databases">
        <title>Draft genome sequence of Paenibacillus profundus YoMME, a new Gram-positive bacteria with exoelectrogenic properties.</title>
        <authorList>
            <person name="Hubenova Y."/>
            <person name="Hubenova E."/>
            <person name="Manasiev Y."/>
            <person name="Peykov S."/>
            <person name="Mitov M."/>
        </authorList>
    </citation>
    <scope>NUCLEOTIDE SEQUENCE [LARGE SCALE GENOMIC DNA]</scope>
    <source>
        <strain evidence="8 9">YoMME</strain>
    </source>
</reference>
<evidence type="ECO:0000256" key="4">
    <source>
        <dbReference type="ARBA" id="ARBA00022692"/>
    </source>
</evidence>
<sequence>MWSNRNVWIVLSGEFIAGLGLWTSIIANLEFMQQHVPSDFMKSLILFVGLLAGVLVGPYAGKVIDTSSKKKVMIYAGIGRMVSVCFMFLALSMDSVWWMVLFAVSLQVSAAFYFPALQSVIPLIVQDKDLIALNGVHMNASTIARILGTAMAGMMLAVMSLSSLYLTSLVAYALLLASTFFLQVEDTGTPHRNRNQKGKESGGFKEIVPMLKQLPVAVMALGLSIIPALFIGGFNLMVINISELQHDQQIKGLLYAVEGTSFIVAAFFVKRISGKVNLLKMLLSFSFVIAISQMLLFFGDIRWVALLSFGLFGLAAGFFFPLLSTYFQTTIPKDYHGRFFSFRNMLDRVLFQIVLLGTGFFLDTIGLQYMVLIFGGISLVLALYALLYSDKITARMLSKHGGPSVETGSTPM</sequence>
<accession>A0ABS8YDA5</accession>
<comment type="caution">
    <text evidence="8">The sequence shown here is derived from an EMBL/GenBank/DDBJ whole genome shotgun (WGS) entry which is preliminary data.</text>
</comment>
<keyword evidence="5 7" id="KW-1133">Transmembrane helix</keyword>
<dbReference type="PANTHER" id="PTHR43266:SF7">
    <property type="entry name" value="TRANSPORTER, PUTATIVE-RELATED"/>
    <property type="match status" value="1"/>
</dbReference>
<keyword evidence="4 7" id="KW-0812">Transmembrane</keyword>
<evidence type="ECO:0000313" key="8">
    <source>
        <dbReference type="EMBL" id="MCE5169214.1"/>
    </source>
</evidence>
<comment type="subcellular location">
    <subcellularLocation>
        <location evidence="1">Cell membrane</location>
        <topology evidence="1">Multi-pass membrane protein</topology>
    </subcellularLocation>
</comment>
<organism evidence="8 9">
    <name type="scientific">Paenibacillus profundus</name>
    <dbReference type="NCBI Taxonomy" id="1173085"/>
    <lineage>
        <taxon>Bacteria</taxon>
        <taxon>Bacillati</taxon>
        <taxon>Bacillota</taxon>
        <taxon>Bacilli</taxon>
        <taxon>Bacillales</taxon>
        <taxon>Paenibacillaceae</taxon>
        <taxon>Paenibacillus</taxon>
    </lineage>
</organism>
<evidence type="ECO:0000256" key="6">
    <source>
        <dbReference type="ARBA" id="ARBA00023136"/>
    </source>
</evidence>
<proteinExistence type="predicted"/>
<gene>
    <name evidence="8" type="ORF">LQV63_07815</name>
</gene>
<feature type="transmembrane region" description="Helical" evidence="7">
    <location>
        <begin position="214"/>
        <end position="238"/>
    </location>
</feature>
<protein>
    <submittedName>
        <fullName evidence="8">MFS transporter</fullName>
    </submittedName>
</protein>
<keyword evidence="2" id="KW-0813">Transport</keyword>
<dbReference type="PANTHER" id="PTHR43266">
    <property type="entry name" value="MACROLIDE-EFFLUX PROTEIN"/>
    <property type="match status" value="1"/>
</dbReference>
<evidence type="ECO:0000313" key="9">
    <source>
        <dbReference type="Proteomes" id="UP001199916"/>
    </source>
</evidence>
<evidence type="ECO:0000256" key="1">
    <source>
        <dbReference type="ARBA" id="ARBA00004651"/>
    </source>
</evidence>
<feature type="transmembrane region" description="Helical" evidence="7">
    <location>
        <begin position="281"/>
        <end position="298"/>
    </location>
</feature>
<name>A0ABS8YDA5_9BACL</name>
<feature type="transmembrane region" description="Helical" evidence="7">
    <location>
        <begin position="304"/>
        <end position="324"/>
    </location>
</feature>
<dbReference type="InterPro" id="IPR011701">
    <property type="entry name" value="MFS"/>
</dbReference>
<dbReference type="InterPro" id="IPR036259">
    <property type="entry name" value="MFS_trans_sf"/>
</dbReference>
<feature type="transmembrane region" description="Helical" evidence="7">
    <location>
        <begin position="164"/>
        <end position="184"/>
    </location>
</feature>
<feature type="transmembrane region" description="Helical" evidence="7">
    <location>
        <begin position="138"/>
        <end position="158"/>
    </location>
</feature>
<keyword evidence="6 7" id="KW-0472">Membrane</keyword>
<dbReference type="RefSeq" id="WP_036703967.1">
    <property type="nucleotide sequence ID" value="NZ_JAJNBZ010000004.1"/>
</dbReference>
<evidence type="ECO:0000256" key="2">
    <source>
        <dbReference type="ARBA" id="ARBA00022448"/>
    </source>
</evidence>
<evidence type="ECO:0000256" key="3">
    <source>
        <dbReference type="ARBA" id="ARBA00022475"/>
    </source>
</evidence>
<keyword evidence="3" id="KW-1003">Cell membrane</keyword>
<dbReference type="Gene3D" id="1.20.1250.20">
    <property type="entry name" value="MFS general substrate transporter like domains"/>
    <property type="match status" value="1"/>
</dbReference>
<feature type="transmembrane region" description="Helical" evidence="7">
    <location>
        <begin position="72"/>
        <end position="91"/>
    </location>
</feature>
<feature type="transmembrane region" description="Helical" evidence="7">
    <location>
        <begin position="250"/>
        <end position="269"/>
    </location>
</feature>
<dbReference type="Proteomes" id="UP001199916">
    <property type="component" value="Unassembled WGS sequence"/>
</dbReference>
<dbReference type="EMBL" id="JAJNBZ010000004">
    <property type="protein sequence ID" value="MCE5169214.1"/>
    <property type="molecule type" value="Genomic_DNA"/>
</dbReference>
<dbReference type="SUPFAM" id="SSF103473">
    <property type="entry name" value="MFS general substrate transporter"/>
    <property type="match status" value="1"/>
</dbReference>
<feature type="transmembrane region" description="Helical" evidence="7">
    <location>
        <begin position="97"/>
        <end position="117"/>
    </location>
</feature>
<feature type="transmembrane region" description="Helical" evidence="7">
    <location>
        <begin position="345"/>
        <end position="362"/>
    </location>
</feature>
<feature type="transmembrane region" description="Helical" evidence="7">
    <location>
        <begin position="40"/>
        <end position="60"/>
    </location>
</feature>
<dbReference type="CDD" id="cd06173">
    <property type="entry name" value="MFS_MefA_like"/>
    <property type="match status" value="1"/>
</dbReference>
<feature type="transmembrane region" description="Helical" evidence="7">
    <location>
        <begin position="368"/>
        <end position="389"/>
    </location>
</feature>
<dbReference type="Pfam" id="PF07690">
    <property type="entry name" value="MFS_1"/>
    <property type="match status" value="1"/>
</dbReference>
<evidence type="ECO:0000256" key="7">
    <source>
        <dbReference type="SAM" id="Phobius"/>
    </source>
</evidence>